<accession>A0A0A9HSN3</accession>
<dbReference type="EMBL" id="GBRH01158164">
    <property type="protein sequence ID" value="JAE39732.1"/>
    <property type="molecule type" value="Transcribed_RNA"/>
</dbReference>
<dbReference type="AlphaFoldDB" id="A0A0A9HSN3"/>
<organism evidence="2">
    <name type="scientific">Arundo donax</name>
    <name type="common">Giant reed</name>
    <name type="synonym">Donax arundinaceus</name>
    <dbReference type="NCBI Taxonomy" id="35708"/>
    <lineage>
        <taxon>Eukaryota</taxon>
        <taxon>Viridiplantae</taxon>
        <taxon>Streptophyta</taxon>
        <taxon>Embryophyta</taxon>
        <taxon>Tracheophyta</taxon>
        <taxon>Spermatophyta</taxon>
        <taxon>Magnoliopsida</taxon>
        <taxon>Liliopsida</taxon>
        <taxon>Poales</taxon>
        <taxon>Poaceae</taxon>
        <taxon>PACMAD clade</taxon>
        <taxon>Arundinoideae</taxon>
        <taxon>Arundineae</taxon>
        <taxon>Arundo</taxon>
    </lineage>
</organism>
<feature type="region of interest" description="Disordered" evidence="1">
    <location>
        <begin position="1"/>
        <end position="30"/>
    </location>
</feature>
<reference evidence="2" key="2">
    <citation type="journal article" date="2015" name="Data Brief">
        <title>Shoot transcriptome of the giant reed, Arundo donax.</title>
        <authorList>
            <person name="Barrero R.A."/>
            <person name="Guerrero F.D."/>
            <person name="Moolhuijzen P."/>
            <person name="Goolsby J.A."/>
            <person name="Tidwell J."/>
            <person name="Bellgard S.E."/>
            <person name="Bellgard M.I."/>
        </authorList>
    </citation>
    <scope>NUCLEOTIDE SEQUENCE</scope>
    <source>
        <tissue evidence="2">Shoot tissue taken approximately 20 cm above the soil surface</tissue>
    </source>
</reference>
<feature type="compositionally biased region" description="Basic and acidic residues" evidence="1">
    <location>
        <begin position="9"/>
        <end position="30"/>
    </location>
</feature>
<evidence type="ECO:0000313" key="2">
    <source>
        <dbReference type="EMBL" id="JAE39732.1"/>
    </source>
</evidence>
<evidence type="ECO:0000256" key="1">
    <source>
        <dbReference type="SAM" id="MobiDB-lite"/>
    </source>
</evidence>
<name>A0A0A9HSN3_ARUDO</name>
<sequence>MITSLSDAYHPDHVQIRKNMKQKECKPKVD</sequence>
<protein>
    <submittedName>
        <fullName evidence="2">Uncharacterized protein</fullName>
    </submittedName>
</protein>
<proteinExistence type="predicted"/>
<reference evidence="2" key="1">
    <citation type="submission" date="2014-09" db="EMBL/GenBank/DDBJ databases">
        <authorList>
            <person name="Magalhaes I.L.F."/>
            <person name="Oliveira U."/>
            <person name="Santos F.R."/>
            <person name="Vidigal T.H.D.A."/>
            <person name="Brescovit A.D."/>
            <person name="Santos A.J."/>
        </authorList>
    </citation>
    <scope>NUCLEOTIDE SEQUENCE</scope>
    <source>
        <tissue evidence="2">Shoot tissue taken approximately 20 cm above the soil surface</tissue>
    </source>
</reference>